<feature type="compositionally biased region" description="Low complexity" evidence="1">
    <location>
        <begin position="133"/>
        <end position="161"/>
    </location>
</feature>
<organism evidence="3 4">
    <name type="scientific">Monosporascus ibericus</name>
    <dbReference type="NCBI Taxonomy" id="155417"/>
    <lineage>
        <taxon>Eukaryota</taxon>
        <taxon>Fungi</taxon>
        <taxon>Dikarya</taxon>
        <taxon>Ascomycota</taxon>
        <taxon>Pezizomycotina</taxon>
        <taxon>Sordariomycetes</taxon>
        <taxon>Xylariomycetidae</taxon>
        <taxon>Xylariales</taxon>
        <taxon>Xylariales incertae sedis</taxon>
        <taxon>Monosporascus</taxon>
    </lineage>
</organism>
<dbReference type="AlphaFoldDB" id="A0A4Q4TT86"/>
<keyword evidence="4" id="KW-1185">Reference proteome</keyword>
<proteinExistence type="predicted"/>
<sequence>MALFDNRVIARHANELEQHLGAAAQQVTKWAVEVQSALLGIKENTRGLLWWTSMVSAVIVSLFLVAAINSLRKVMVEINKHQALFRRMWEEDRENEERLRQEAENRRARRRAQEAIRQEEASQAQERRNGGNADAQGGTAHAAAPGNNAAESSTAAAAMTRQARRHQMDAEIEVLAALGPPDSTPERQECLRRIAAEMRAKYPELFVADDHPEDPEDWRVSSDDESA</sequence>
<evidence type="ECO:0000256" key="2">
    <source>
        <dbReference type="SAM" id="Phobius"/>
    </source>
</evidence>
<accession>A0A4Q4TT86</accession>
<feature type="region of interest" description="Disordered" evidence="1">
    <location>
        <begin position="205"/>
        <end position="227"/>
    </location>
</feature>
<evidence type="ECO:0000256" key="1">
    <source>
        <dbReference type="SAM" id="MobiDB-lite"/>
    </source>
</evidence>
<reference evidence="3 4" key="1">
    <citation type="submission" date="2018-06" db="EMBL/GenBank/DDBJ databases">
        <title>Complete Genomes of Monosporascus.</title>
        <authorList>
            <person name="Robinson A.J."/>
            <person name="Natvig D.O."/>
        </authorList>
    </citation>
    <scope>NUCLEOTIDE SEQUENCE [LARGE SCALE GENOMIC DNA]</scope>
    <source>
        <strain evidence="3 4">CBS 110550</strain>
    </source>
</reference>
<keyword evidence="2" id="KW-0472">Membrane</keyword>
<keyword evidence="2" id="KW-0812">Transmembrane</keyword>
<protein>
    <submittedName>
        <fullName evidence="3">Uncharacterized protein</fullName>
    </submittedName>
</protein>
<feature type="region of interest" description="Disordered" evidence="1">
    <location>
        <begin position="107"/>
        <end position="165"/>
    </location>
</feature>
<feature type="compositionally biased region" description="Basic and acidic residues" evidence="1">
    <location>
        <begin position="107"/>
        <end position="129"/>
    </location>
</feature>
<name>A0A4Q4TT86_9PEZI</name>
<evidence type="ECO:0000313" key="3">
    <source>
        <dbReference type="EMBL" id="RYP10696.1"/>
    </source>
</evidence>
<feature type="compositionally biased region" description="Basic and acidic residues" evidence="1">
    <location>
        <begin position="217"/>
        <end position="227"/>
    </location>
</feature>
<comment type="caution">
    <text evidence="3">The sequence shown here is derived from an EMBL/GenBank/DDBJ whole genome shotgun (WGS) entry which is preliminary data.</text>
</comment>
<dbReference type="EMBL" id="QJNU01000014">
    <property type="protein sequence ID" value="RYP10696.1"/>
    <property type="molecule type" value="Genomic_DNA"/>
</dbReference>
<feature type="transmembrane region" description="Helical" evidence="2">
    <location>
        <begin position="48"/>
        <end position="71"/>
    </location>
</feature>
<keyword evidence="2" id="KW-1133">Transmembrane helix</keyword>
<dbReference type="Proteomes" id="UP000293360">
    <property type="component" value="Unassembled WGS sequence"/>
</dbReference>
<dbReference type="OrthoDB" id="4758706at2759"/>
<gene>
    <name evidence="3" type="ORF">DL764_000486</name>
</gene>
<evidence type="ECO:0000313" key="4">
    <source>
        <dbReference type="Proteomes" id="UP000293360"/>
    </source>
</evidence>